<protein>
    <submittedName>
        <fullName evidence="2">Uncharacterized protein</fullName>
    </submittedName>
</protein>
<sequence length="134" mass="15118">MRFEDVLTEVGVFGRFQKLMIIILCLPRVILPLHFLLHIFISAVPPHRCAIPQIGSSWNSSQREKILMYIPKEADGSLSPCKRYSHPQLHLLNSSLKEMNESLVESCEDGYEYDLSTFSSTTVTQVGCVGTLCD</sequence>
<keyword evidence="1" id="KW-1133">Transmembrane helix</keyword>
<gene>
    <name evidence="2" type="ORF">GDO86_010652</name>
</gene>
<comment type="caution">
    <text evidence="2">The sequence shown here is derived from an EMBL/GenBank/DDBJ whole genome shotgun (WGS) entry which is preliminary data.</text>
</comment>
<proteinExistence type="predicted"/>
<organism evidence="2 3">
    <name type="scientific">Hymenochirus boettgeri</name>
    <name type="common">Congo dwarf clawed frog</name>
    <dbReference type="NCBI Taxonomy" id="247094"/>
    <lineage>
        <taxon>Eukaryota</taxon>
        <taxon>Metazoa</taxon>
        <taxon>Chordata</taxon>
        <taxon>Craniata</taxon>
        <taxon>Vertebrata</taxon>
        <taxon>Euteleostomi</taxon>
        <taxon>Amphibia</taxon>
        <taxon>Batrachia</taxon>
        <taxon>Anura</taxon>
        <taxon>Pipoidea</taxon>
        <taxon>Pipidae</taxon>
        <taxon>Pipinae</taxon>
        <taxon>Hymenochirus</taxon>
    </lineage>
</organism>
<evidence type="ECO:0000256" key="1">
    <source>
        <dbReference type="SAM" id="Phobius"/>
    </source>
</evidence>
<name>A0A8T2JRA8_9PIPI</name>
<keyword evidence="1" id="KW-0472">Membrane</keyword>
<keyword evidence="1" id="KW-0812">Transmembrane</keyword>
<evidence type="ECO:0000313" key="3">
    <source>
        <dbReference type="Proteomes" id="UP000812440"/>
    </source>
</evidence>
<evidence type="ECO:0000313" key="2">
    <source>
        <dbReference type="EMBL" id="KAG8445930.1"/>
    </source>
</evidence>
<feature type="transmembrane region" description="Helical" evidence="1">
    <location>
        <begin position="21"/>
        <end position="41"/>
    </location>
</feature>
<dbReference type="Proteomes" id="UP000812440">
    <property type="component" value="Chromosome 5"/>
</dbReference>
<dbReference type="AlphaFoldDB" id="A0A8T2JRA8"/>
<reference evidence="2" key="1">
    <citation type="thesis" date="2020" institute="ProQuest LLC" country="789 East Eisenhower Parkway, Ann Arbor, MI, USA">
        <title>Comparative Genomics and Chromosome Evolution.</title>
        <authorList>
            <person name="Mudd A.B."/>
        </authorList>
    </citation>
    <scope>NUCLEOTIDE SEQUENCE</scope>
    <source>
        <strain evidence="2">Female2</strain>
        <tissue evidence="2">Blood</tissue>
    </source>
</reference>
<dbReference type="OrthoDB" id="2544694at2759"/>
<accession>A0A8T2JRA8</accession>
<dbReference type="EMBL" id="JAACNH010000004">
    <property type="protein sequence ID" value="KAG8445930.1"/>
    <property type="molecule type" value="Genomic_DNA"/>
</dbReference>
<keyword evidence="3" id="KW-1185">Reference proteome</keyword>